<dbReference type="VEuPathDB" id="TriTrypDB:C3747_303g36"/>
<dbReference type="VEuPathDB" id="TriTrypDB:Tc_MARK_4642"/>
<evidence type="ECO:0000256" key="1">
    <source>
        <dbReference type="SAM" id="MobiDB-lite"/>
    </source>
</evidence>
<name>A0A2V2VA48_TRYCR</name>
<dbReference type="VEuPathDB" id="TriTrypDB:TcCL_Unassigned00154"/>
<dbReference type="VEuPathDB" id="TriTrypDB:TcCLB.510499.20"/>
<gene>
    <name evidence="2" type="ORF">C3747_303g36</name>
</gene>
<dbReference type="Proteomes" id="UP000246078">
    <property type="component" value="Unassembled WGS sequence"/>
</dbReference>
<protein>
    <submittedName>
        <fullName evidence="2">Uncharacterized protein</fullName>
    </submittedName>
</protein>
<organism evidence="2 3">
    <name type="scientific">Trypanosoma cruzi</name>
    <dbReference type="NCBI Taxonomy" id="5693"/>
    <lineage>
        <taxon>Eukaryota</taxon>
        <taxon>Discoba</taxon>
        <taxon>Euglenozoa</taxon>
        <taxon>Kinetoplastea</taxon>
        <taxon>Metakinetoplastina</taxon>
        <taxon>Trypanosomatida</taxon>
        <taxon>Trypanosomatidae</taxon>
        <taxon>Trypanosoma</taxon>
        <taxon>Schizotrypanum</taxon>
    </lineage>
</organism>
<feature type="compositionally biased region" description="Basic residues" evidence="1">
    <location>
        <begin position="369"/>
        <end position="379"/>
    </location>
</feature>
<dbReference type="VEuPathDB" id="TriTrypDB:TcCLB.508681.31"/>
<dbReference type="VEuPathDB" id="TriTrypDB:TcYC6_0036780"/>
<proteinExistence type="predicted"/>
<evidence type="ECO:0000313" key="3">
    <source>
        <dbReference type="Proteomes" id="UP000246078"/>
    </source>
</evidence>
<feature type="compositionally biased region" description="Basic residues" evidence="1">
    <location>
        <begin position="345"/>
        <end position="354"/>
    </location>
</feature>
<accession>A0A2V2VA48</accession>
<dbReference type="VEuPathDB" id="TriTrypDB:TCSYLVIO_006261"/>
<dbReference type="VEuPathDB" id="TriTrypDB:TcBrA4_0060340"/>
<feature type="compositionally biased region" description="Polar residues" evidence="1">
    <location>
        <begin position="394"/>
        <end position="404"/>
    </location>
</feature>
<feature type="region of interest" description="Disordered" evidence="1">
    <location>
        <begin position="330"/>
        <end position="415"/>
    </location>
</feature>
<sequence length="482" mass="53115">MAGSLGCARGTWEPWMTRHWDSLPVTARTFVCVGGVTAASGNLHIPLQRGLLFVAPHSTGKGYRRGLATLVRGSLHEEFLLFPNFPPAVRSSCTTADARGCGVSMEGTIFTETFSTAACAYAPTRRTVEAREQMSTVLDHLVTHIVDVPFCLARSAEERAHGCSLSLATAACPGTKLVMHKPRRRPTSHSSLTHGPPALFSLAERTIRARQLKPEAYRSTAAGDWEPTRTDATLTRGEEAALARLRSGVSHKYGWLPRPLQPAIPSTFRCCGPDAAQQTRKEIYTETPPPPAGPHPATIRRPAGYPVCGKHCSCRTCVVTHMVNAQGFTRSPRRCGSSAFPVSRNRQKSHRNHRPALERGRERETAQRSHLRHRLHSPCRSHPMQFPHGVVGQATRNRTSSSALPQARVPPRNKGRCQEYDGLTASTPLGCMYCVNSGLRLRRDRYPAYEHTNTPAQSHGRHRRKRFVSALNVTGRWGMTGD</sequence>
<dbReference type="AlphaFoldDB" id="A0A2V2VA48"/>
<dbReference type="VEuPathDB" id="TriTrypDB:TCSYLVIO_006455"/>
<dbReference type="VEuPathDB" id="TriTrypDB:TcG_10855"/>
<dbReference type="VEuPathDB" id="TriTrypDB:TCDM_12396"/>
<dbReference type="VEuPathDB" id="TriTrypDB:C4B63_4g282"/>
<evidence type="ECO:0000313" key="2">
    <source>
        <dbReference type="EMBL" id="PWU93151.1"/>
    </source>
</evidence>
<feature type="compositionally biased region" description="Basic and acidic residues" evidence="1">
    <location>
        <begin position="355"/>
        <end position="367"/>
    </location>
</feature>
<dbReference type="VEuPathDB" id="TriTrypDB:ECC02_010229"/>
<comment type="caution">
    <text evidence="2">The sequence shown here is derived from an EMBL/GenBank/DDBJ whole genome shotgun (WGS) entry which is preliminary data.</text>
</comment>
<dbReference type="VEuPathDB" id="TriTrypDB:TcCLB.511487.51"/>
<reference evidence="2 3" key="1">
    <citation type="journal article" date="2018" name="Microb. Genom.">
        <title>Expanding an expanded genome: long-read sequencing of Trypanosoma cruzi.</title>
        <authorList>
            <person name="Berna L."/>
            <person name="Rodriguez M."/>
            <person name="Chiribao M.L."/>
            <person name="Parodi-Talice A."/>
            <person name="Pita S."/>
            <person name="Rijo G."/>
            <person name="Alvarez-Valin F."/>
            <person name="Robello C."/>
        </authorList>
    </citation>
    <scope>NUCLEOTIDE SEQUENCE [LARGE SCALE GENOMIC DNA]</scope>
    <source>
        <strain evidence="2 3">TCC</strain>
    </source>
</reference>
<dbReference type="EMBL" id="PRFC01000303">
    <property type="protein sequence ID" value="PWU93151.1"/>
    <property type="molecule type" value="Genomic_DNA"/>
</dbReference>